<dbReference type="InterPro" id="IPR025202">
    <property type="entry name" value="PLD-like_dom"/>
</dbReference>
<dbReference type="EMBL" id="APVG01000088">
    <property type="protein sequence ID" value="ENY70338.1"/>
    <property type="molecule type" value="Genomic_DNA"/>
</dbReference>
<evidence type="ECO:0000313" key="3">
    <source>
        <dbReference type="Proteomes" id="UP000023775"/>
    </source>
</evidence>
<evidence type="ECO:0000259" key="1">
    <source>
        <dbReference type="PROSITE" id="PS50035"/>
    </source>
</evidence>
<dbReference type="OrthoDB" id="9814092at2"/>
<keyword evidence="3" id="KW-1185">Reference proteome</keyword>
<dbReference type="Gene3D" id="3.30.870.10">
    <property type="entry name" value="Endonuclease Chain A"/>
    <property type="match status" value="2"/>
</dbReference>
<reference evidence="2 3" key="1">
    <citation type="journal article" date="2013" name="Genome Announc.">
        <title>Draft Genome Sequence of the Aeromonas diversa Type Strain.</title>
        <authorList>
            <person name="Farfan M."/>
            <person name="Spataro N."/>
            <person name="Sanglas A."/>
            <person name="Albarral V."/>
            <person name="Loren J.G."/>
            <person name="Bosch E."/>
            <person name="Fuste M.C."/>
        </authorList>
    </citation>
    <scope>NUCLEOTIDE SEQUENCE [LARGE SCALE GENOMIC DNA]</scope>
    <source>
        <strain evidence="2 3">2478-85</strain>
    </source>
</reference>
<comment type="caution">
    <text evidence="2">The sequence shown here is derived from an EMBL/GenBank/DDBJ whole genome shotgun (WGS) entry which is preliminary data.</text>
</comment>
<organism evidence="2 3">
    <name type="scientific">Aeromonas diversa CDC 2478-85</name>
    <dbReference type="NCBI Taxonomy" id="1268237"/>
    <lineage>
        <taxon>Bacteria</taxon>
        <taxon>Pseudomonadati</taxon>
        <taxon>Pseudomonadota</taxon>
        <taxon>Gammaproteobacteria</taxon>
        <taxon>Aeromonadales</taxon>
        <taxon>Aeromonadaceae</taxon>
        <taxon>Aeromonas</taxon>
    </lineage>
</organism>
<sequence>MSTSWWRLGRRATLAQAEEGEFALLADPEQALAWRCSLIRTARHVIEAQYYSWEEDASGKLLLAELLAAARRGVKVRLLIDDLHSGDARFLPLLTHQPNIELRRFNPFRSRCWRPLALVLEVLLRFRRLNHRMHNKLMLVDGRQAIMGGRNVGDRYFGLCEPPAFIDLDIVCRGALCGQLTRGFERFWCSRWSHPWHPEGLDKDSAARLAFLDAYLQPGVASLYGIPDPLLAEPLRWWAGRGSALFDVPGKGVMRHGRIARLIARELTRSHASLTLVSPYLVLPPPFMRRLLRLARRGVVITLLTNALGTTDVPLVHGAYERQRVRLRRHGIRVYELREELGLGLHAKLVLGEPGLLLLGSFNLDPRSLYLNTEIALRIECPPLRQELANWCAIWLAQSDDSESAPVLGRWRRAWLWLIGRLPIQRWL</sequence>
<dbReference type="PANTHER" id="PTHR21248:SF12">
    <property type="entry name" value="CARDIOLIPIN SYNTHASE C"/>
    <property type="match status" value="1"/>
</dbReference>
<proteinExistence type="predicted"/>
<dbReference type="eggNOG" id="COG1502">
    <property type="taxonomic scope" value="Bacteria"/>
</dbReference>
<dbReference type="AlphaFoldDB" id="N9VFD4"/>
<dbReference type="PROSITE" id="PS50035">
    <property type="entry name" value="PLD"/>
    <property type="match status" value="1"/>
</dbReference>
<dbReference type="GO" id="GO:0032049">
    <property type="term" value="P:cardiolipin biosynthetic process"/>
    <property type="evidence" value="ECO:0007669"/>
    <property type="project" value="UniProtKB-ARBA"/>
</dbReference>
<name>N9VFD4_9GAMM</name>
<dbReference type="InterPro" id="IPR001736">
    <property type="entry name" value="PLipase_D/transphosphatidylase"/>
</dbReference>
<dbReference type="SMART" id="SM00155">
    <property type="entry name" value="PLDc"/>
    <property type="match status" value="2"/>
</dbReference>
<dbReference type="PATRIC" id="fig|1268237.3.peg.3692"/>
<dbReference type="PANTHER" id="PTHR21248">
    <property type="entry name" value="CARDIOLIPIN SYNTHASE"/>
    <property type="match status" value="1"/>
</dbReference>
<dbReference type="RefSeq" id="WP_005363479.1">
    <property type="nucleotide sequence ID" value="NZ_APVG01000088.1"/>
</dbReference>
<accession>N9VFD4</accession>
<dbReference type="SUPFAM" id="SSF56024">
    <property type="entry name" value="Phospholipase D/nuclease"/>
    <property type="match status" value="2"/>
</dbReference>
<feature type="domain" description="PLD phosphodiesterase" evidence="1">
    <location>
        <begin position="129"/>
        <end position="156"/>
    </location>
</feature>
<dbReference type="Proteomes" id="UP000023775">
    <property type="component" value="Unassembled WGS sequence"/>
</dbReference>
<dbReference type="Pfam" id="PF13091">
    <property type="entry name" value="PLDc_2"/>
    <property type="match status" value="2"/>
</dbReference>
<protein>
    <submittedName>
        <fullName evidence="2">Phospholipase D</fullName>
    </submittedName>
</protein>
<evidence type="ECO:0000313" key="2">
    <source>
        <dbReference type="EMBL" id="ENY70338.1"/>
    </source>
</evidence>
<gene>
    <name evidence="2" type="ORF">G114_18869</name>
</gene>
<dbReference type="GO" id="GO:0030572">
    <property type="term" value="F:phosphatidyltransferase activity"/>
    <property type="evidence" value="ECO:0007669"/>
    <property type="project" value="UniProtKB-ARBA"/>
</dbReference>
<dbReference type="CDD" id="cd09111">
    <property type="entry name" value="PLDc_ymdC_like_1"/>
    <property type="match status" value="1"/>
</dbReference>